<evidence type="ECO:0000256" key="9">
    <source>
        <dbReference type="SAM" id="Coils"/>
    </source>
</evidence>
<keyword evidence="4 8" id="KW-0297">G-protein coupled receptor</keyword>
<dbReference type="SUPFAM" id="SSF81321">
    <property type="entry name" value="Family A G protein-coupled receptor-like"/>
    <property type="match status" value="1"/>
</dbReference>
<feature type="transmembrane region" description="Helical" evidence="11">
    <location>
        <begin position="281"/>
        <end position="299"/>
    </location>
</feature>
<feature type="domain" description="BZIP" evidence="12">
    <location>
        <begin position="497"/>
        <end position="560"/>
    </location>
</feature>
<organism evidence="14 16">
    <name type="scientific">Rotaria socialis</name>
    <dbReference type="NCBI Taxonomy" id="392032"/>
    <lineage>
        <taxon>Eukaryota</taxon>
        <taxon>Metazoa</taxon>
        <taxon>Spiralia</taxon>
        <taxon>Gnathifera</taxon>
        <taxon>Rotifera</taxon>
        <taxon>Eurotatoria</taxon>
        <taxon>Bdelloidea</taxon>
        <taxon>Philodinida</taxon>
        <taxon>Philodinidae</taxon>
        <taxon>Rotaria</taxon>
    </lineage>
</organism>
<keyword evidence="7 8" id="KW-0807">Transducer</keyword>
<keyword evidence="9" id="KW-0175">Coiled coil</keyword>
<dbReference type="InterPro" id="IPR000276">
    <property type="entry name" value="GPCR_Rhodpsn"/>
</dbReference>
<dbReference type="GO" id="GO:0005886">
    <property type="term" value="C:plasma membrane"/>
    <property type="evidence" value="ECO:0007669"/>
    <property type="project" value="TreeGrafter"/>
</dbReference>
<sequence>MNNTGPLSPGAPVLTPLESNIALYGYTLLYIIGIFGHTNSFLIFLRPTLRRVSTSCLFVALTFSDSIYLLVSIYNFINIGLKEPDRSADPSATCRLRTFVQSTFMFCNAWLLVTIAVDRWARVRFPLKSKEVCTRRNALVATVGILMVAIGLNSPFVVPQLFGRLPAGIMTVCGANMADHAYFQFFRHIWPILFSCIQTFLPVILLLMFSLDTFRRLAKQSAIQGETRARTRRAYLDKQILLIMLTTIILFLITSLPVSLYNILQPTILPSLMTQSQQLELFSIFTFVVTTNYTINFYLHCLTSTLFRQELIQAMKCGRKSGQVVPTTASIQMTNPLPTLRQILNCDVSLANALPTNLLPSQMSCLTEIEPSIDLSVDHLLWDSNIFDEHDFFDKNNLADSSMDSYILDSIQELLTSGCDLFDQPTDSVQMPENKTTILNASNTNSNLPFVFVPDKTTESNSTDSEQDECNRRDPKANSATIETWTRFGNRKVIKYSEEYRIRRLDNNRAVQKARQKAKEKDKAKKLKMSILISQNQRLTSRVDQLTKALESLKAACEELTRGSSIDTS</sequence>
<keyword evidence="17" id="KW-1185">Reference proteome</keyword>
<dbReference type="InterPro" id="IPR046347">
    <property type="entry name" value="bZIP_sf"/>
</dbReference>
<keyword evidence="6 8" id="KW-0675">Receptor</keyword>
<feature type="domain" description="G-protein coupled receptors family 1 profile" evidence="13">
    <location>
        <begin position="36"/>
        <end position="300"/>
    </location>
</feature>
<dbReference type="Proteomes" id="UP000663851">
    <property type="component" value="Unassembled WGS sequence"/>
</dbReference>
<evidence type="ECO:0000259" key="12">
    <source>
        <dbReference type="PROSITE" id="PS50217"/>
    </source>
</evidence>
<dbReference type="PROSITE" id="PS50217">
    <property type="entry name" value="BZIP"/>
    <property type="match status" value="1"/>
</dbReference>
<dbReference type="PROSITE" id="PS50262">
    <property type="entry name" value="G_PROTEIN_RECEP_F1_2"/>
    <property type="match status" value="1"/>
</dbReference>
<comment type="subcellular location">
    <subcellularLocation>
        <location evidence="1">Membrane</location>
        <topology evidence="1">Multi-pass membrane protein</topology>
    </subcellularLocation>
</comment>
<dbReference type="SUPFAM" id="SSF57959">
    <property type="entry name" value="Leucine zipper domain"/>
    <property type="match status" value="1"/>
</dbReference>
<evidence type="ECO:0000256" key="5">
    <source>
        <dbReference type="ARBA" id="ARBA00023136"/>
    </source>
</evidence>
<keyword evidence="5 11" id="KW-0472">Membrane</keyword>
<evidence type="ECO:0000256" key="10">
    <source>
        <dbReference type="SAM" id="MobiDB-lite"/>
    </source>
</evidence>
<dbReference type="PRINTS" id="PR00237">
    <property type="entry name" value="GPCRRHODOPSN"/>
</dbReference>
<reference evidence="14" key="1">
    <citation type="submission" date="2021-02" db="EMBL/GenBank/DDBJ databases">
        <authorList>
            <person name="Nowell W R."/>
        </authorList>
    </citation>
    <scope>NUCLEOTIDE SEQUENCE</scope>
</reference>
<dbReference type="InterPro" id="IPR004827">
    <property type="entry name" value="bZIP"/>
</dbReference>
<evidence type="ECO:0000256" key="11">
    <source>
        <dbReference type="SAM" id="Phobius"/>
    </source>
</evidence>
<feature type="transmembrane region" description="Helical" evidence="11">
    <location>
        <begin position="99"/>
        <end position="117"/>
    </location>
</feature>
<evidence type="ECO:0000259" key="13">
    <source>
        <dbReference type="PROSITE" id="PS50262"/>
    </source>
</evidence>
<feature type="region of interest" description="Disordered" evidence="10">
    <location>
        <begin position="456"/>
        <end position="477"/>
    </location>
</feature>
<dbReference type="InterPro" id="IPR017452">
    <property type="entry name" value="GPCR_Rhodpsn_7TM"/>
</dbReference>
<dbReference type="Gene3D" id="1.20.5.170">
    <property type="match status" value="1"/>
</dbReference>
<dbReference type="Gene3D" id="1.20.1070.10">
    <property type="entry name" value="Rhodopsin 7-helix transmembrane proteins"/>
    <property type="match status" value="1"/>
</dbReference>
<dbReference type="PROSITE" id="PS00237">
    <property type="entry name" value="G_PROTEIN_RECEP_F1_1"/>
    <property type="match status" value="1"/>
</dbReference>
<evidence type="ECO:0000313" key="15">
    <source>
        <dbReference type="EMBL" id="CAF4320158.1"/>
    </source>
</evidence>
<proteinExistence type="inferred from homology"/>
<feature type="transmembrane region" description="Helical" evidence="11">
    <location>
        <begin position="189"/>
        <end position="211"/>
    </location>
</feature>
<feature type="transmembrane region" description="Helical" evidence="11">
    <location>
        <begin position="57"/>
        <end position="79"/>
    </location>
</feature>
<dbReference type="GO" id="GO:0003700">
    <property type="term" value="F:DNA-binding transcription factor activity"/>
    <property type="evidence" value="ECO:0007669"/>
    <property type="project" value="InterPro"/>
</dbReference>
<evidence type="ECO:0000313" key="17">
    <source>
        <dbReference type="Proteomes" id="UP000663873"/>
    </source>
</evidence>
<feature type="transmembrane region" description="Helical" evidence="11">
    <location>
        <begin position="23"/>
        <end position="45"/>
    </location>
</feature>
<evidence type="ECO:0000256" key="3">
    <source>
        <dbReference type="ARBA" id="ARBA00022989"/>
    </source>
</evidence>
<dbReference type="CDD" id="cd14978">
    <property type="entry name" value="7tmA_FMRFamide_R-like"/>
    <property type="match status" value="1"/>
</dbReference>
<gene>
    <name evidence="14" type="ORF">HFQ381_LOCUS14656</name>
    <name evidence="15" type="ORF">UJA718_LOCUS13813</name>
</gene>
<dbReference type="Proteomes" id="UP000663873">
    <property type="component" value="Unassembled WGS sequence"/>
</dbReference>
<feature type="transmembrane region" description="Helical" evidence="11">
    <location>
        <begin position="240"/>
        <end position="261"/>
    </location>
</feature>
<evidence type="ECO:0000256" key="8">
    <source>
        <dbReference type="RuleBase" id="RU000688"/>
    </source>
</evidence>
<dbReference type="PANTHER" id="PTHR24243">
    <property type="entry name" value="G-PROTEIN COUPLED RECEPTOR"/>
    <property type="match status" value="1"/>
</dbReference>
<dbReference type="Pfam" id="PF00001">
    <property type="entry name" value="7tm_1"/>
    <property type="match status" value="1"/>
</dbReference>
<keyword evidence="2 8" id="KW-0812">Transmembrane</keyword>
<comment type="similarity">
    <text evidence="8">Belongs to the G-protein coupled receptor 1 family.</text>
</comment>
<feature type="coiled-coil region" evidence="9">
    <location>
        <begin position="536"/>
        <end position="563"/>
    </location>
</feature>
<evidence type="ECO:0000256" key="1">
    <source>
        <dbReference type="ARBA" id="ARBA00004141"/>
    </source>
</evidence>
<evidence type="ECO:0000256" key="4">
    <source>
        <dbReference type="ARBA" id="ARBA00023040"/>
    </source>
</evidence>
<dbReference type="Pfam" id="PF07716">
    <property type="entry name" value="bZIP_2"/>
    <property type="match status" value="1"/>
</dbReference>
<evidence type="ECO:0008006" key="18">
    <source>
        <dbReference type="Google" id="ProtNLM"/>
    </source>
</evidence>
<dbReference type="AlphaFoldDB" id="A0A820J3D0"/>
<accession>A0A820J3D0</accession>
<name>A0A820J3D0_9BILA</name>
<comment type="caution">
    <text evidence="14">The sequence shown here is derived from an EMBL/GenBank/DDBJ whole genome shotgun (WGS) entry which is preliminary data.</text>
</comment>
<keyword evidence="3 11" id="KW-1133">Transmembrane helix</keyword>
<dbReference type="EMBL" id="CAJOBO010000965">
    <property type="protein sequence ID" value="CAF4318432.1"/>
    <property type="molecule type" value="Genomic_DNA"/>
</dbReference>
<evidence type="ECO:0000256" key="6">
    <source>
        <dbReference type="ARBA" id="ARBA00023170"/>
    </source>
</evidence>
<dbReference type="GO" id="GO:0004930">
    <property type="term" value="F:G protein-coupled receptor activity"/>
    <property type="evidence" value="ECO:0007669"/>
    <property type="project" value="UniProtKB-KW"/>
</dbReference>
<dbReference type="PANTHER" id="PTHR24243:SF233">
    <property type="entry name" value="THYROTROPIN-RELEASING HORMONE RECEPTOR"/>
    <property type="match status" value="1"/>
</dbReference>
<feature type="transmembrane region" description="Helical" evidence="11">
    <location>
        <begin position="138"/>
        <end position="158"/>
    </location>
</feature>
<dbReference type="EMBL" id="CAJOBP010001901">
    <property type="protein sequence ID" value="CAF4320158.1"/>
    <property type="molecule type" value="Genomic_DNA"/>
</dbReference>
<evidence type="ECO:0000256" key="7">
    <source>
        <dbReference type="ARBA" id="ARBA00023224"/>
    </source>
</evidence>
<protein>
    <recommendedName>
        <fullName evidence="18">G-protein coupled receptors family 1 profile domain-containing protein</fullName>
    </recommendedName>
</protein>
<evidence type="ECO:0000256" key="2">
    <source>
        <dbReference type="ARBA" id="ARBA00022692"/>
    </source>
</evidence>
<evidence type="ECO:0000313" key="16">
    <source>
        <dbReference type="Proteomes" id="UP000663851"/>
    </source>
</evidence>
<evidence type="ECO:0000313" key="14">
    <source>
        <dbReference type="EMBL" id="CAF4318432.1"/>
    </source>
</evidence>